<name>A0ABD0ZRX6_CARAN</name>
<dbReference type="AlphaFoldDB" id="A0ABD0ZRX6"/>
<dbReference type="PANTHER" id="PTHR45023">
    <property type="match status" value="1"/>
</dbReference>
<dbReference type="InterPro" id="IPR001005">
    <property type="entry name" value="SANT/Myb"/>
</dbReference>
<sequence length="297" mass="34196">MDPYSHDSGFVNLLTSQQSNHPLETNLYDDDLLFSNDDPSLSQDKPKERRERRKWSQIEDVVLIIAWLNTSKDAIIGNEQKGNVFWSRIAAYYGASPKLAGLEKREPTHCKQRWQKINDQVCKFVNSYEAATKQKSSGRNEDDVIKLAYHIVFNDYKMKFTLEYAWRELKHDQKLCGSSSTKDQPPSKRRKFDEHSAQSSSSVPLSHEEDQARPPGVKASKAKGKKSVSKATTVEEEGKTLLEFQRMWKIKQKDLTMKQRLFKNKLLDSLIAKTEPLSEMEVSIHCHNTLSLCNVLM</sequence>
<proteinExistence type="predicted"/>
<evidence type="ECO:0000313" key="4">
    <source>
        <dbReference type="Proteomes" id="UP001558713"/>
    </source>
</evidence>
<dbReference type="PANTHER" id="PTHR45023:SF4">
    <property type="entry name" value="GLYCINE-RICH PROTEIN-RELATED"/>
    <property type="match status" value="1"/>
</dbReference>
<organism evidence="3 4">
    <name type="scientific">Cardamine amara subsp. amara</name>
    <dbReference type="NCBI Taxonomy" id="228776"/>
    <lineage>
        <taxon>Eukaryota</taxon>
        <taxon>Viridiplantae</taxon>
        <taxon>Streptophyta</taxon>
        <taxon>Embryophyta</taxon>
        <taxon>Tracheophyta</taxon>
        <taxon>Spermatophyta</taxon>
        <taxon>Magnoliopsida</taxon>
        <taxon>eudicotyledons</taxon>
        <taxon>Gunneridae</taxon>
        <taxon>Pentapetalae</taxon>
        <taxon>rosids</taxon>
        <taxon>malvids</taxon>
        <taxon>Brassicales</taxon>
        <taxon>Brassicaceae</taxon>
        <taxon>Cardamineae</taxon>
        <taxon>Cardamine</taxon>
    </lineage>
</organism>
<dbReference type="Gene3D" id="1.10.10.60">
    <property type="entry name" value="Homeodomain-like"/>
    <property type="match status" value="1"/>
</dbReference>
<evidence type="ECO:0000313" key="3">
    <source>
        <dbReference type="EMBL" id="KAL1196701.1"/>
    </source>
</evidence>
<comment type="caution">
    <text evidence="3">The sequence shown here is derived from an EMBL/GenBank/DDBJ whole genome shotgun (WGS) entry which is preliminary data.</text>
</comment>
<evidence type="ECO:0000259" key="2">
    <source>
        <dbReference type="PROSITE" id="PS50090"/>
    </source>
</evidence>
<feature type="domain" description="Myb-like" evidence="2">
    <location>
        <begin position="47"/>
        <end position="118"/>
    </location>
</feature>
<gene>
    <name evidence="3" type="ORF">V5N11_004400</name>
</gene>
<keyword evidence="4" id="KW-1185">Reference proteome</keyword>
<dbReference type="PROSITE" id="PS50090">
    <property type="entry name" value="MYB_LIKE"/>
    <property type="match status" value="1"/>
</dbReference>
<feature type="region of interest" description="Disordered" evidence="1">
    <location>
        <begin position="175"/>
        <end position="232"/>
    </location>
</feature>
<dbReference type="EMBL" id="JBANAX010000697">
    <property type="protein sequence ID" value="KAL1196701.1"/>
    <property type="molecule type" value="Genomic_DNA"/>
</dbReference>
<protein>
    <submittedName>
        <fullName evidence="3">Glutathione S-transferase T3</fullName>
    </submittedName>
</protein>
<accession>A0ABD0ZRX6</accession>
<dbReference type="Proteomes" id="UP001558713">
    <property type="component" value="Unassembled WGS sequence"/>
</dbReference>
<evidence type="ECO:0000256" key="1">
    <source>
        <dbReference type="SAM" id="MobiDB-lite"/>
    </source>
</evidence>
<reference evidence="3 4" key="1">
    <citation type="submission" date="2024-04" db="EMBL/GenBank/DDBJ databases">
        <title>Genome assembly C_amara_ONT_v2.</title>
        <authorList>
            <person name="Yant L."/>
            <person name="Moore C."/>
            <person name="Slenker M."/>
        </authorList>
    </citation>
    <scope>NUCLEOTIDE SEQUENCE [LARGE SCALE GENOMIC DNA]</scope>
    <source>
        <tissue evidence="3">Leaf</tissue>
    </source>
</reference>